<accession>A0ABZ2NIS4</accession>
<evidence type="ECO:0000313" key="2">
    <source>
        <dbReference type="Proteomes" id="UP001377337"/>
    </source>
</evidence>
<dbReference type="Proteomes" id="UP001377337">
    <property type="component" value="Chromosome"/>
</dbReference>
<evidence type="ECO:0000313" key="1">
    <source>
        <dbReference type="EMBL" id="WXB97429.1"/>
    </source>
</evidence>
<keyword evidence="2" id="KW-1185">Reference proteome</keyword>
<protein>
    <recommendedName>
        <fullName evidence="3">Group-specific protein</fullName>
    </recommendedName>
</protein>
<organism evidence="1 2">
    <name type="scientific">Metabacillus sediminis</name>
    <dbReference type="NCBI Taxonomy" id="3117746"/>
    <lineage>
        <taxon>Bacteria</taxon>
        <taxon>Bacillati</taxon>
        <taxon>Bacillota</taxon>
        <taxon>Bacilli</taxon>
        <taxon>Bacillales</taxon>
        <taxon>Bacillaceae</taxon>
        <taxon>Metabacillus</taxon>
    </lineage>
</organism>
<evidence type="ECO:0008006" key="3">
    <source>
        <dbReference type="Google" id="ProtNLM"/>
    </source>
</evidence>
<sequence>MGICNLDHSSEDVLKKLMQQQEHLPQKTAMDTEIFLQNEQRQETLNEVFHLLKKYDLASVEEREERNDQLNALVAAAGTES</sequence>
<dbReference type="EMBL" id="CP147407">
    <property type="protein sequence ID" value="WXB97429.1"/>
    <property type="molecule type" value="Genomic_DNA"/>
</dbReference>
<dbReference type="RefSeq" id="WP_338779848.1">
    <property type="nucleotide sequence ID" value="NZ_CP147407.1"/>
</dbReference>
<name>A0ABZ2NIS4_9BACI</name>
<gene>
    <name evidence="1" type="ORF">WCV65_02695</name>
</gene>
<proteinExistence type="predicted"/>
<reference evidence="1 2" key="1">
    <citation type="submission" date="2024-02" db="EMBL/GenBank/DDBJ databases">
        <title>Seven novel Bacillus-like species.</title>
        <authorList>
            <person name="Liu G."/>
        </authorList>
    </citation>
    <scope>NUCLEOTIDE SEQUENCE [LARGE SCALE GENOMIC DNA]</scope>
    <source>
        <strain evidence="1 2">FJAT-52054</strain>
    </source>
</reference>